<dbReference type="AlphaFoldDB" id="A0A3N4M234"/>
<evidence type="ECO:0000313" key="2">
    <source>
        <dbReference type="Proteomes" id="UP000267821"/>
    </source>
</evidence>
<protein>
    <submittedName>
        <fullName evidence="1">Uncharacterized protein</fullName>
    </submittedName>
</protein>
<dbReference type="EMBL" id="ML121528">
    <property type="protein sequence ID" value="RPB29087.1"/>
    <property type="molecule type" value="Genomic_DNA"/>
</dbReference>
<accession>A0A3N4M234</accession>
<organism evidence="1 2">
    <name type="scientific">Terfezia boudieri ATCC MYA-4762</name>
    <dbReference type="NCBI Taxonomy" id="1051890"/>
    <lineage>
        <taxon>Eukaryota</taxon>
        <taxon>Fungi</taxon>
        <taxon>Dikarya</taxon>
        <taxon>Ascomycota</taxon>
        <taxon>Pezizomycotina</taxon>
        <taxon>Pezizomycetes</taxon>
        <taxon>Pezizales</taxon>
        <taxon>Pezizaceae</taxon>
        <taxon>Terfezia</taxon>
    </lineage>
</organism>
<reference evidence="1 2" key="1">
    <citation type="journal article" date="2018" name="Nat. Ecol. Evol.">
        <title>Pezizomycetes genomes reveal the molecular basis of ectomycorrhizal truffle lifestyle.</title>
        <authorList>
            <person name="Murat C."/>
            <person name="Payen T."/>
            <person name="Noel B."/>
            <person name="Kuo A."/>
            <person name="Morin E."/>
            <person name="Chen J."/>
            <person name="Kohler A."/>
            <person name="Krizsan K."/>
            <person name="Balestrini R."/>
            <person name="Da Silva C."/>
            <person name="Montanini B."/>
            <person name="Hainaut M."/>
            <person name="Levati E."/>
            <person name="Barry K.W."/>
            <person name="Belfiori B."/>
            <person name="Cichocki N."/>
            <person name="Clum A."/>
            <person name="Dockter R.B."/>
            <person name="Fauchery L."/>
            <person name="Guy J."/>
            <person name="Iotti M."/>
            <person name="Le Tacon F."/>
            <person name="Lindquist E.A."/>
            <person name="Lipzen A."/>
            <person name="Malagnac F."/>
            <person name="Mello A."/>
            <person name="Molinier V."/>
            <person name="Miyauchi S."/>
            <person name="Poulain J."/>
            <person name="Riccioni C."/>
            <person name="Rubini A."/>
            <person name="Sitrit Y."/>
            <person name="Splivallo R."/>
            <person name="Traeger S."/>
            <person name="Wang M."/>
            <person name="Zifcakova L."/>
            <person name="Wipf D."/>
            <person name="Zambonelli A."/>
            <person name="Paolocci F."/>
            <person name="Nowrousian M."/>
            <person name="Ottonello S."/>
            <person name="Baldrian P."/>
            <person name="Spatafora J.W."/>
            <person name="Henrissat B."/>
            <person name="Nagy L.G."/>
            <person name="Aury J.M."/>
            <person name="Wincker P."/>
            <person name="Grigoriev I.V."/>
            <person name="Bonfante P."/>
            <person name="Martin F.M."/>
        </authorList>
    </citation>
    <scope>NUCLEOTIDE SEQUENCE [LARGE SCALE GENOMIC DNA]</scope>
    <source>
        <strain evidence="1 2">ATCC MYA-4762</strain>
    </source>
</reference>
<evidence type="ECO:0000313" key="1">
    <source>
        <dbReference type="EMBL" id="RPB29087.1"/>
    </source>
</evidence>
<dbReference type="OrthoDB" id="360653at2759"/>
<dbReference type="InParanoid" id="A0A3N4M234"/>
<proteinExistence type="predicted"/>
<dbReference type="Proteomes" id="UP000267821">
    <property type="component" value="Unassembled WGS sequence"/>
</dbReference>
<gene>
    <name evidence="1" type="ORF">L211DRAFT_845110</name>
</gene>
<sequence length="271" mass="30381">MCSGTYKITEAVGNMFKVYHRYSWSPLLVSKIRSTQKGQNWSEYYVPESPDTTMKWIDAIATSIIEFIQALQDDLKERSNPNGADTSIPQIWAKLEVLRVLVLTGKAPKKLEGALAALMYTLLPYCGSMGYQHSYVALCGKLLSVCWALGLDKTITGFMCPGQKTINAFLAILKGSDSDARKLSLKCLGNLYKMSHDTCTNSDIIDLSLTIEKSKPSLESTRSLLIFVALVHLMLQFPEIIGYQDPYHIYHLFGRLTMKFSLIWSDAIEAL</sequence>
<name>A0A3N4M234_9PEZI</name>
<keyword evidence="2" id="KW-1185">Reference proteome</keyword>